<feature type="compositionally biased region" description="Basic and acidic residues" evidence="2">
    <location>
        <begin position="264"/>
        <end position="274"/>
    </location>
</feature>
<evidence type="ECO:0000256" key="1">
    <source>
        <dbReference type="PROSITE-ProRule" id="PRU00047"/>
    </source>
</evidence>
<feature type="compositionally biased region" description="Basic residues" evidence="2">
    <location>
        <begin position="182"/>
        <end position="197"/>
    </location>
</feature>
<keyword evidence="1" id="KW-0863">Zinc-finger</keyword>
<feature type="domain" description="CCHC-type" evidence="3">
    <location>
        <begin position="278"/>
        <end position="291"/>
    </location>
</feature>
<evidence type="ECO:0000256" key="2">
    <source>
        <dbReference type="SAM" id="MobiDB-lite"/>
    </source>
</evidence>
<organism evidence="4 5">
    <name type="scientific">Oryza sativa subsp. japonica</name>
    <name type="common">Rice</name>
    <dbReference type="NCBI Taxonomy" id="39947"/>
    <lineage>
        <taxon>Eukaryota</taxon>
        <taxon>Viridiplantae</taxon>
        <taxon>Streptophyta</taxon>
        <taxon>Embryophyta</taxon>
        <taxon>Tracheophyta</taxon>
        <taxon>Spermatophyta</taxon>
        <taxon>Magnoliopsida</taxon>
        <taxon>Liliopsida</taxon>
        <taxon>Poales</taxon>
        <taxon>Poaceae</taxon>
        <taxon>BOP clade</taxon>
        <taxon>Oryzoideae</taxon>
        <taxon>Oryzeae</taxon>
        <taxon>Oryzinae</taxon>
        <taxon>Oryza</taxon>
        <taxon>Oryza sativa</taxon>
    </lineage>
</organism>
<gene>
    <name evidence="4" type="primary">OSJNBa0056L23.6</name>
</gene>
<protein>
    <submittedName>
        <fullName evidence="4">OSJNBa0056L23.6 protein</fullName>
    </submittedName>
</protein>
<proteinExistence type="predicted"/>
<dbReference type="Proteomes" id="UP000000763">
    <property type="component" value="Chromosome 4"/>
</dbReference>
<accession>Q7XL51</accession>
<feature type="region of interest" description="Disordered" evidence="2">
    <location>
        <begin position="133"/>
        <end position="228"/>
    </location>
</feature>
<dbReference type="InterPro" id="IPR001878">
    <property type="entry name" value="Znf_CCHC"/>
</dbReference>
<feature type="domain" description="CCHC-type" evidence="3">
    <location>
        <begin position="106"/>
        <end position="120"/>
    </location>
</feature>
<dbReference type="GO" id="GO:0003676">
    <property type="term" value="F:nucleic acid binding"/>
    <property type="evidence" value="ECO:0007669"/>
    <property type="project" value="InterPro"/>
</dbReference>
<feature type="region of interest" description="Disordered" evidence="2">
    <location>
        <begin position="241"/>
        <end position="274"/>
    </location>
</feature>
<reference evidence="5" key="1">
    <citation type="journal article" date="2005" name="Nature">
        <title>The map-based sequence of the rice genome.</title>
        <authorList>
            <consortium name="International rice genome sequencing project (IRGSP)"/>
            <person name="Matsumoto T."/>
            <person name="Wu J."/>
            <person name="Kanamori H."/>
            <person name="Katayose Y."/>
            <person name="Fujisawa M."/>
            <person name="Namiki N."/>
            <person name="Mizuno H."/>
            <person name="Yamamoto K."/>
            <person name="Antonio B.A."/>
            <person name="Baba T."/>
            <person name="Sakata K."/>
            <person name="Nagamura Y."/>
            <person name="Aoki H."/>
            <person name="Arikawa K."/>
            <person name="Arita K."/>
            <person name="Bito T."/>
            <person name="Chiden Y."/>
            <person name="Fujitsuka N."/>
            <person name="Fukunaka R."/>
            <person name="Hamada M."/>
            <person name="Harada C."/>
            <person name="Hayashi A."/>
            <person name="Hijishita S."/>
            <person name="Honda M."/>
            <person name="Hosokawa S."/>
            <person name="Ichikawa Y."/>
            <person name="Idonuma A."/>
            <person name="Iijima M."/>
            <person name="Ikeda M."/>
            <person name="Ikeno M."/>
            <person name="Ito K."/>
            <person name="Ito S."/>
            <person name="Ito T."/>
            <person name="Ito Y."/>
            <person name="Ito Y."/>
            <person name="Iwabuchi A."/>
            <person name="Kamiya K."/>
            <person name="Karasawa W."/>
            <person name="Kurita K."/>
            <person name="Katagiri S."/>
            <person name="Kikuta A."/>
            <person name="Kobayashi H."/>
            <person name="Kobayashi N."/>
            <person name="Machita K."/>
            <person name="Maehara T."/>
            <person name="Masukawa M."/>
            <person name="Mizubayashi T."/>
            <person name="Mukai Y."/>
            <person name="Nagasaki H."/>
            <person name="Nagata Y."/>
            <person name="Naito S."/>
            <person name="Nakashima M."/>
            <person name="Nakama Y."/>
            <person name="Nakamichi Y."/>
            <person name="Nakamura M."/>
            <person name="Meguro A."/>
            <person name="Negishi M."/>
            <person name="Ohta I."/>
            <person name="Ohta T."/>
            <person name="Okamoto M."/>
            <person name="Ono N."/>
            <person name="Saji S."/>
            <person name="Sakaguchi M."/>
            <person name="Sakai K."/>
            <person name="Shibata M."/>
            <person name="Shimokawa T."/>
            <person name="Song J."/>
            <person name="Takazaki Y."/>
            <person name="Terasawa K."/>
            <person name="Tsugane M."/>
            <person name="Tsuji K."/>
            <person name="Ueda S."/>
            <person name="Waki K."/>
            <person name="Yamagata H."/>
            <person name="Yamamoto M."/>
            <person name="Yamamoto S."/>
            <person name="Yamane H."/>
            <person name="Yoshiki S."/>
            <person name="Yoshihara R."/>
            <person name="Yukawa K."/>
            <person name="Zhong H."/>
            <person name="Yano M."/>
            <person name="Yuan Q."/>
            <person name="Ouyang S."/>
            <person name="Liu J."/>
            <person name="Jones K.M."/>
            <person name="Gansberger K."/>
            <person name="Moffat K."/>
            <person name="Hill J."/>
            <person name="Bera J."/>
            <person name="Fadrosh D."/>
            <person name="Jin S."/>
            <person name="Johri S."/>
            <person name="Kim M."/>
            <person name="Overton L."/>
            <person name="Reardon M."/>
            <person name="Tsitrin T."/>
            <person name="Vuong H."/>
            <person name="Weaver B."/>
            <person name="Ciecko A."/>
            <person name="Tallon L."/>
            <person name="Jackson J."/>
            <person name="Pai G."/>
            <person name="Aken S.V."/>
            <person name="Utterback T."/>
            <person name="Reidmuller S."/>
            <person name="Feldblyum T."/>
            <person name="Hsiao J."/>
            <person name="Zismann V."/>
            <person name="Iobst S."/>
            <person name="de Vazeille A.R."/>
            <person name="Buell C.R."/>
            <person name="Ying K."/>
            <person name="Li Y."/>
            <person name="Lu T."/>
            <person name="Huang Y."/>
            <person name="Zhao Q."/>
            <person name="Feng Q."/>
            <person name="Zhang L."/>
            <person name="Zhu J."/>
            <person name="Weng Q."/>
            <person name="Mu J."/>
            <person name="Lu Y."/>
            <person name="Fan D."/>
            <person name="Liu Y."/>
            <person name="Guan J."/>
            <person name="Zhang Y."/>
            <person name="Yu S."/>
            <person name="Liu X."/>
            <person name="Zhang Y."/>
            <person name="Hong G."/>
            <person name="Han B."/>
            <person name="Choisne N."/>
            <person name="Demange N."/>
            <person name="Orjeda G."/>
            <person name="Samain S."/>
            <person name="Cattolico L."/>
            <person name="Pelletier E."/>
            <person name="Couloux A."/>
            <person name="Segurens B."/>
            <person name="Wincker P."/>
            <person name="D'Hont A."/>
            <person name="Scarpelli C."/>
            <person name="Weissenbach J."/>
            <person name="Salanoubat M."/>
            <person name="Quetier F."/>
            <person name="Yu Y."/>
            <person name="Kim H.R."/>
            <person name="Rambo T."/>
            <person name="Currie J."/>
            <person name="Collura K."/>
            <person name="Luo M."/>
            <person name="Yang T."/>
            <person name="Ammiraju J.S.S."/>
            <person name="Engler F."/>
            <person name="Soderlund C."/>
            <person name="Wing R.A."/>
            <person name="Palmer L.E."/>
            <person name="de la Bastide M."/>
            <person name="Spiegel L."/>
            <person name="Nascimento L."/>
            <person name="Zutavern T."/>
            <person name="O'Shaughnessy A."/>
            <person name="Dike S."/>
            <person name="Dedhia N."/>
            <person name="Preston R."/>
            <person name="Balija V."/>
            <person name="McCombie W.R."/>
            <person name="Chow T."/>
            <person name="Chen H."/>
            <person name="Chung M."/>
            <person name="Chen C."/>
            <person name="Shaw J."/>
            <person name="Wu H."/>
            <person name="Hsiao K."/>
            <person name="Chao Y."/>
            <person name="Chu M."/>
            <person name="Cheng C."/>
            <person name="Hour A."/>
            <person name="Lee P."/>
            <person name="Lin S."/>
            <person name="Lin Y."/>
            <person name="Liou J."/>
            <person name="Liu S."/>
            <person name="Hsing Y."/>
            <person name="Raghuvanshi S."/>
            <person name="Mohanty A."/>
            <person name="Bharti A.K."/>
            <person name="Gaur A."/>
            <person name="Gupta V."/>
            <person name="Kumar D."/>
            <person name="Ravi V."/>
            <person name="Vij S."/>
            <person name="Kapur A."/>
            <person name="Khurana P."/>
            <person name="Khurana P."/>
            <person name="Khurana J.P."/>
            <person name="Tyagi A.K."/>
            <person name="Gaikwad K."/>
            <person name="Singh A."/>
            <person name="Dalal V."/>
            <person name="Srivastava S."/>
            <person name="Dixit A."/>
            <person name="Pal A.K."/>
            <person name="Ghazi I.A."/>
            <person name="Yadav M."/>
            <person name="Pandit A."/>
            <person name="Bhargava A."/>
            <person name="Sureshbabu K."/>
            <person name="Batra K."/>
            <person name="Sharma T.R."/>
            <person name="Mohapatra T."/>
            <person name="Singh N.K."/>
            <person name="Messing J."/>
            <person name="Nelson A.B."/>
            <person name="Fuks G."/>
            <person name="Kavchok S."/>
            <person name="Keizer G."/>
            <person name="Linton E."/>
            <person name="Llaca V."/>
            <person name="Song R."/>
            <person name="Tanyolac B."/>
            <person name="Young S."/>
            <person name="Ho-Il K."/>
            <person name="Hahn J.H."/>
            <person name="Sangsakoo G."/>
            <person name="Vanavichit A."/>
            <person name="de Mattos Luiz.A.T."/>
            <person name="Zimmer P.D."/>
            <person name="Malone G."/>
            <person name="Dellagostin O."/>
            <person name="de Oliveira A.C."/>
            <person name="Bevan M."/>
            <person name="Bancroft I."/>
            <person name="Minx P."/>
            <person name="Cordum H."/>
            <person name="Wilson R."/>
            <person name="Cheng Z."/>
            <person name="Jin W."/>
            <person name="Jiang J."/>
            <person name="Leong S.A."/>
            <person name="Iwama H."/>
            <person name="Gojobori T."/>
            <person name="Itoh T."/>
            <person name="Niimura Y."/>
            <person name="Fujii Y."/>
            <person name="Habara T."/>
            <person name="Sakai H."/>
            <person name="Sato Y."/>
            <person name="Wilson G."/>
            <person name="Kumar K."/>
            <person name="McCouch S."/>
            <person name="Juretic N."/>
            <person name="Hoen D."/>
            <person name="Wright S."/>
            <person name="Bruskiewich R."/>
            <person name="Bureau T."/>
            <person name="Miyao A."/>
            <person name="Hirochika H."/>
            <person name="Nishikawa T."/>
            <person name="Kadowaki K."/>
            <person name="Sugiura M."/>
            <person name="Burr B."/>
            <person name="Sasaki T."/>
        </authorList>
    </citation>
    <scope>NUCLEOTIDE SEQUENCE [LARGE SCALE GENOMIC DNA]</scope>
    <source>
        <strain evidence="5">cv. Nipponbare</strain>
    </source>
</reference>
<feature type="region of interest" description="Disordered" evidence="2">
    <location>
        <begin position="355"/>
        <end position="384"/>
    </location>
</feature>
<dbReference type="SMART" id="SM00343">
    <property type="entry name" value="ZnF_C2HC"/>
    <property type="match status" value="2"/>
</dbReference>
<dbReference type="AlphaFoldDB" id="Q7XL51"/>
<evidence type="ECO:0000313" key="4">
    <source>
        <dbReference type="EMBL" id="CAE05308.2"/>
    </source>
</evidence>
<keyword evidence="1" id="KW-0862">Zinc</keyword>
<keyword evidence="1" id="KW-0479">Metal-binding</keyword>
<dbReference type="EMBL" id="AL731603">
    <property type="protein sequence ID" value="CAE05308.2"/>
    <property type="molecule type" value="Genomic_DNA"/>
</dbReference>
<dbReference type="Pfam" id="PF00098">
    <property type="entry name" value="zf-CCHC"/>
    <property type="match status" value="1"/>
</dbReference>
<feature type="compositionally biased region" description="Polar residues" evidence="2">
    <location>
        <begin position="134"/>
        <end position="155"/>
    </location>
</feature>
<dbReference type="GO" id="GO:0008270">
    <property type="term" value="F:zinc ion binding"/>
    <property type="evidence" value="ECO:0007669"/>
    <property type="project" value="UniProtKB-KW"/>
</dbReference>
<evidence type="ECO:0000313" key="5">
    <source>
        <dbReference type="Proteomes" id="UP000000763"/>
    </source>
</evidence>
<evidence type="ECO:0000259" key="3">
    <source>
        <dbReference type="PROSITE" id="PS50158"/>
    </source>
</evidence>
<name>Q7XL51_ORYSJ</name>
<reference evidence="5" key="2">
    <citation type="journal article" date="2008" name="Nucleic Acids Res.">
        <title>The rice annotation project database (RAP-DB): 2008 update.</title>
        <authorList>
            <consortium name="The rice annotation project (RAP)"/>
        </authorList>
    </citation>
    <scope>GENOME REANNOTATION</scope>
    <source>
        <strain evidence="5">cv. Nipponbare</strain>
    </source>
</reference>
<feature type="compositionally biased region" description="Polar residues" evidence="2">
    <location>
        <begin position="362"/>
        <end position="384"/>
    </location>
</feature>
<sequence>MEVDEVGGRWTFSRANEGYTSCGPMFNREKGKNVSGYASSNSSFQLNPPLASRELTRAHPWSIPSMPLSSQLPLVGSQDQNQYVFDRAFATQVNELPMPEEDVPFCHDCREQGHYALNCPWVYAKEAPSFGLAGQTSLNQPPHTKTSLQPSVQSREPNGENPWNPGNCFPPSLSYHVGSRTKQAKGKKSKNQKRKAPMRTEEEVRKMAISSTEWPSAGITIPRRQRGNTFRGARQLTQHLLSHGGRVSDSEGSDQVSSDDEDESPRHLGEEEMESKACTRCGEIGHVASMCLTLCAYCEEDHPPGECPTRKVTCFVCEAPTILCTDSLSKELSSMEEVVSLPDLLQAKQRAINLKRAIPSRKPSSASNSNQKEASPVNDSNTQSYHIITEPIKDAVTRTMPAISLLNQNEQPRMGHFADKCPRPRNIAASTSVHATPCNQKLAPQRIVIHASRSSPIDRVATAPTPASALPQGVNAQFQPQSSVDKTEASIGIVPLDVPAQQPKKSSTR</sequence>
<dbReference type="PROSITE" id="PS50158">
    <property type="entry name" value="ZF_CCHC"/>
    <property type="match status" value="2"/>
</dbReference>